<evidence type="ECO:0000259" key="1">
    <source>
        <dbReference type="PROSITE" id="PS50846"/>
    </source>
</evidence>
<evidence type="ECO:0000313" key="2">
    <source>
        <dbReference type="EMBL" id="MBI3126132.1"/>
    </source>
</evidence>
<dbReference type="AlphaFoldDB" id="A0A932MM35"/>
<dbReference type="CDD" id="cd00371">
    <property type="entry name" value="HMA"/>
    <property type="match status" value="1"/>
</dbReference>
<name>A0A932MM35_UNCTE</name>
<dbReference type="InterPro" id="IPR006121">
    <property type="entry name" value="HMA_dom"/>
</dbReference>
<dbReference type="SUPFAM" id="SSF55008">
    <property type="entry name" value="HMA, heavy metal-associated domain"/>
    <property type="match status" value="1"/>
</dbReference>
<dbReference type="InterPro" id="IPR036163">
    <property type="entry name" value="HMA_dom_sf"/>
</dbReference>
<evidence type="ECO:0000313" key="3">
    <source>
        <dbReference type="Proteomes" id="UP000782312"/>
    </source>
</evidence>
<dbReference type="GO" id="GO:0046872">
    <property type="term" value="F:metal ion binding"/>
    <property type="evidence" value="ECO:0007669"/>
    <property type="project" value="InterPro"/>
</dbReference>
<proteinExistence type="predicted"/>
<dbReference type="EMBL" id="JACPUR010000001">
    <property type="protein sequence ID" value="MBI3126132.1"/>
    <property type="molecule type" value="Genomic_DNA"/>
</dbReference>
<comment type="caution">
    <text evidence="2">The sequence shown here is derived from an EMBL/GenBank/DDBJ whole genome shotgun (WGS) entry which is preliminary data.</text>
</comment>
<feature type="domain" description="HMA" evidence="1">
    <location>
        <begin position="13"/>
        <end position="80"/>
    </location>
</feature>
<reference evidence="2" key="1">
    <citation type="submission" date="2020-07" db="EMBL/GenBank/DDBJ databases">
        <title>Huge and variable diversity of episymbiotic CPR bacteria and DPANN archaea in groundwater ecosystems.</title>
        <authorList>
            <person name="He C.Y."/>
            <person name="Keren R."/>
            <person name="Whittaker M."/>
            <person name="Farag I.F."/>
            <person name="Doudna J."/>
            <person name="Cate J.H.D."/>
            <person name="Banfield J.F."/>
        </authorList>
    </citation>
    <scope>NUCLEOTIDE SEQUENCE</scope>
    <source>
        <strain evidence="2">NC_groundwater_763_Ag_S-0.2um_68_21</strain>
    </source>
</reference>
<protein>
    <submittedName>
        <fullName evidence="2">Heavy-metal-associated domain-containing protein</fullName>
    </submittedName>
</protein>
<dbReference type="Proteomes" id="UP000782312">
    <property type="component" value="Unassembled WGS sequence"/>
</dbReference>
<organism evidence="2 3">
    <name type="scientific">Tectimicrobiota bacterium</name>
    <dbReference type="NCBI Taxonomy" id="2528274"/>
    <lineage>
        <taxon>Bacteria</taxon>
        <taxon>Pseudomonadati</taxon>
        <taxon>Nitrospinota/Tectimicrobiota group</taxon>
        <taxon>Candidatus Tectimicrobiota</taxon>
    </lineage>
</organism>
<dbReference type="PROSITE" id="PS50846">
    <property type="entry name" value="HMA_2"/>
    <property type="match status" value="1"/>
</dbReference>
<sequence length="87" mass="8835">MVLTPAIAAAAPTVYEVRVDGLACPFCAYGIEKSLSAVEGVKKVEVDIASGLVTVTTADGASIGEPAIRQAVKDAGFAVRSIKTSNP</sequence>
<gene>
    <name evidence="2" type="ORF">HYZ11_00835</name>
</gene>
<dbReference type="Gene3D" id="3.30.70.100">
    <property type="match status" value="1"/>
</dbReference>
<dbReference type="Pfam" id="PF00403">
    <property type="entry name" value="HMA"/>
    <property type="match status" value="1"/>
</dbReference>
<accession>A0A932MM35</accession>